<reference evidence="7" key="1">
    <citation type="journal article" date="2019" name="Int. J. Syst. Evol. Microbiol.">
        <title>The Global Catalogue of Microorganisms (GCM) 10K type strain sequencing project: providing services to taxonomists for standard genome sequencing and annotation.</title>
        <authorList>
            <consortium name="The Broad Institute Genomics Platform"/>
            <consortium name="The Broad Institute Genome Sequencing Center for Infectious Disease"/>
            <person name="Wu L."/>
            <person name="Ma J."/>
        </authorList>
    </citation>
    <scope>NUCLEOTIDE SEQUENCE [LARGE SCALE GENOMIC DNA]</scope>
    <source>
        <strain evidence="7">CCUG 56401</strain>
    </source>
</reference>
<dbReference type="Proteomes" id="UP001597018">
    <property type="component" value="Unassembled WGS sequence"/>
</dbReference>
<feature type="domain" description="Cyclic nucleotide-binding" evidence="4">
    <location>
        <begin position="40"/>
        <end position="116"/>
    </location>
</feature>
<keyword evidence="2" id="KW-0238">DNA-binding</keyword>
<dbReference type="InterPro" id="IPR036390">
    <property type="entry name" value="WH_DNA-bd_sf"/>
</dbReference>
<dbReference type="PROSITE" id="PS51063">
    <property type="entry name" value="HTH_CRP_2"/>
    <property type="match status" value="1"/>
</dbReference>
<dbReference type="InterPro" id="IPR000595">
    <property type="entry name" value="cNMP-bd_dom"/>
</dbReference>
<dbReference type="EMBL" id="JBHTIW010000049">
    <property type="protein sequence ID" value="MFD0923953.1"/>
    <property type="molecule type" value="Genomic_DNA"/>
</dbReference>
<comment type="caution">
    <text evidence="6">The sequence shown here is derived from an EMBL/GenBank/DDBJ whole genome shotgun (WGS) entry which is preliminary data.</text>
</comment>
<dbReference type="SMART" id="SM00419">
    <property type="entry name" value="HTH_CRP"/>
    <property type="match status" value="1"/>
</dbReference>
<evidence type="ECO:0000256" key="3">
    <source>
        <dbReference type="ARBA" id="ARBA00023163"/>
    </source>
</evidence>
<name>A0ABW3G1G8_9PSEU</name>
<evidence type="ECO:0000313" key="7">
    <source>
        <dbReference type="Proteomes" id="UP001597018"/>
    </source>
</evidence>
<evidence type="ECO:0000256" key="2">
    <source>
        <dbReference type="ARBA" id="ARBA00023125"/>
    </source>
</evidence>
<accession>A0ABW3G1G8</accession>
<feature type="domain" description="HTH crp-type" evidence="5">
    <location>
        <begin position="146"/>
        <end position="217"/>
    </location>
</feature>
<evidence type="ECO:0000256" key="1">
    <source>
        <dbReference type="ARBA" id="ARBA00023015"/>
    </source>
</evidence>
<dbReference type="Pfam" id="PF13545">
    <property type="entry name" value="HTH_Crp_2"/>
    <property type="match status" value="1"/>
</dbReference>
<protein>
    <submittedName>
        <fullName evidence="6">Crp/Fnr family transcriptional regulator</fullName>
    </submittedName>
</protein>
<keyword evidence="7" id="KW-1185">Reference proteome</keyword>
<dbReference type="PROSITE" id="PS50042">
    <property type="entry name" value="CNMP_BINDING_3"/>
    <property type="match status" value="1"/>
</dbReference>
<dbReference type="InterPro" id="IPR050397">
    <property type="entry name" value="Env_Response_Regulators"/>
</dbReference>
<dbReference type="PANTHER" id="PTHR24567">
    <property type="entry name" value="CRP FAMILY TRANSCRIPTIONAL REGULATORY PROTEIN"/>
    <property type="match status" value="1"/>
</dbReference>
<sequence length="236" mass="25379">MSEPNDLRRPRGFRSLIPSSAWATLVQHGVRAAHRARQRVLHQGAPGGWVLLSLSGRLKVVYAEPDGRELVLAVRGPGDVIGEFSGRDGGLRSATVQAIEPGTTYKLPDQQFNELVERYRLGAELNAYILGKVRESAPHAWRLAHHTAAVRLAGFLSALVDAAGPDHPCPTTITMSQEELASGLGLVRSAVTPVLAEWKAAGLVRISRGRLHVDDVAGLREINVRGASTSGQNRDG</sequence>
<evidence type="ECO:0000259" key="4">
    <source>
        <dbReference type="PROSITE" id="PS50042"/>
    </source>
</evidence>
<dbReference type="Gene3D" id="2.60.120.10">
    <property type="entry name" value="Jelly Rolls"/>
    <property type="match status" value="1"/>
</dbReference>
<dbReference type="PANTHER" id="PTHR24567:SF74">
    <property type="entry name" value="HTH-TYPE TRANSCRIPTIONAL REGULATOR ARCR"/>
    <property type="match status" value="1"/>
</dbReference>
<organism evidence="6 7">
    <name type="scientific">Saccharopolyspora rosea</name>
    <dbReference type="NCBI Taxonomy" id="524884"/>
    <lineage>
        <taxon>Bacteria</taxon>
        <taxon>Bacillati</taxon>
        <taxon>Actinomycetota</taxon>
        <taxon>Actinomycetes</taxon>
        <taxon>Pseudonocardiales</taxon>
        <taxon>Pseudonocardiaceae</taxon>
        <taxon>Saccharopolyspora</taxon>
    </lineage>
</organism>
<evidence type="ECO:0000259" key="5">
    <source>
        <dbReference type="PROSITE" id="PS51063"/>
    </source>
</evidence>
<dbReference type="CDD" id="cd00038">
    <property type="entry name" value="CAP_ED"/>
    <property type="match status" value="1"/>
</dbReference>
<dbReference type="SUPFAM" id="SSF46785">
    <property type="entry name" value="Winged helix' DNA-binding domain"/>
    <property type="match status" value="1"/>
</dbReference>
<dbReference type="RefSeq" id="WP_263247289.1">
    <property type="nucleotide sequence ID" value="NZ_BAABLT010000037.1"/>
</dbReference>
<keyword evidence="3" id="KW-0804">Transcription</keyword>
<gene>
    <name evidence="6" type="ORF">ACFQ16_29765</name>
</gene>
<dbReference type="InterPro" id="IPR018490">
    <property type="entry name" value="cNMP-bd_dom_sf"/>
</dbReference>
<keyword evidence="1" id="KW-0805">Transcription regulation</keyword>
<dbReference type="SMART" id="SM00100">
    <property type="entry name" value="cNMP"/>
    <property type="match status" value="1"/>
</dbReference>
<dbReference type="Pfam" id="PF00027">
    <property type="entry name" value="cNMP_binding"/>
    <property type="match status" value="1"/>
</dbReference>
<dbReference type="InterPro" id="IPR014710">
    <property type="entry name" value="RmlC-like_jellyroll"/>
</dbReference>
<dbReference type="InterPro" id="IPR012318">
    <property type="entry name" value="HTH_CRP"/>
</dbReference>
<evidence type="ECO:0000313" key="6">
    <source>
        <dbReference type="EMBL" id="MFD0923953.1"/>
    </source>
</evidence>
<proteinExistence type="predicted"/>
<dbReference type="SUPFAM" id="SSF51206">
    <property type="entry name" value="cAMP-binding domain-like"/>
    <property type="match status" value="1"/>
</dbReference>